<evidence type="ECO:0000259" key="3">
    <source>
        <dbReference type="Pfam" id="PF00892"/>
    </source>
</evidence>
<dbReference type="GO" id="GO:0016020">
    <property type="term" value="C:membrane"/>
    <property type="evidence" value="ECO:0007669"/>
    <property type="project" value="InterPro"/>
</dbReference>
<accession>A0A916T9Q2</accession>
<reference evidence="4" key="1">
    <citation type="journal article" date="2014" name="Int. J. Syst. Evol. Microbiol.">
        <title>Complete genome sequence of Corynebacterium casei LMG S-19264T (=DSM 44701T), isolated from a smear-ripened cheese.</title>
        <authorList>
            <consortium name="US DOE Joint Genome Institute (JGI-PGF)"/>
            <person name="Walter F."/>
            <person name="Albersmeier A."/>
            <person name="Kalinowski J."/>
            <person name="Ruckert C."/>
        </authorList>
    </citation>
    <scope>NUCLEOTIDE SEQUENCE</scope>
    <source>
        <strain evidence="4">CGMCC 1.12426</strain>
    </source>
</reference>
<sequence>MIHPAPSPLRGLGIALVGFALYATHDAMIKALGESYSVFQIIFFAMLFAFVPMATIMLFDRAEANLLPRHPRLVLARAGLSIIAMASAFYAFTALPLAEVYALLFSAPLLITAFSVPFLGEVVRGQRWAAVIFGLCGVLIVLRPGLTEITLGHLAALTAACASALASIVVRKIGGQERSAVLILYPLLVAMGAMAFTLPVVYKPVALADLAVMAAVGFLSVAAQYCMIFGYRSAPAAVIAPAQYSQILWATLFGAVFFAEQPDIFVAIGSAVIIASGVFVVWRESRLNVSARNPVLKTTAPRFDAGPQPLAPAGGDGPDMGHPRRPQEADPSA</sequence>
<feature type="transmembrane region" description="Helical" evidence="2">
    <location>
        <begin position="208"/>
        <end position="231"/>
    </location>
</feature>
<feature type="transmembrane region" description="Helical" evidence="2">
    <location>
        <begin position="71"/>
        <end position="92"/>
    </location>
</feature>
<feature type="transmembrane region" description="Helical" evidence="2">
    <location>
        <begin position="264"/>
        <end position="282"/>
    </location>
</feature>
<dbReference type="InterPro" id="IPR037185">
    <property type="entry name" value="EmrE-like"/>
</dbReference>
<feature type="transmembrane region" description="Helical" evidence="2">
    <location>
        <begin position="38"/>
        <end position="59"/>
    </location>
</feature>
<organism evidence="4 5">
    <name type="scientific">Roseibium aquae</name>
    <dbReference type="NCBI Taxonomy" id="1323746"/>
    <lineage>
        <taxon>Bacteria</taxon>
        <taxon>Pseudomonadati</taxon>
        <taxon>Pseudomonadota</taxon>
        <taxon>Alphaproteobacteria</taxon>
        <taxon>Hyphomicrobiales</taxon>
        <taxon>Stappiaceae</taxon>
        <taxon>Roseibium</taxon>
    </lineage>
</organism>
<keyword evidence="5" id="KW-1185">Reference proteome</keyword>
<dbReference type="Pfam" id="PF00892">
    <property type="entry name" value="EamA"/>
    <property type="match status" value="2"/>
</dbReference>
<evidence type="ECO:0000256" key="1">
    <source>
        <dbReference type="SAM" id="MobiDB-lite"/>
    </source>
</evidence>
<feature type="transmembrane region" description="Helical" evidence="2">
    <location>
        <begin position="98"/>
        <end position="116"/>
    </location>
</feature>
<feature type="region of interest" description="Disordered" evidence="1">
    <location>
        <begin position="300"/>
        <end position="333"/>
    </location>
</feature>
<dbReference type="SUPFAM" id="SSF103481">
    <property type="entry name" value="Multidrug resistance efflux transporter EmrE"/>
    <property type="match status" value="2"/>
</dbReference>
<dbReference type="PANTHER" id="PTHR22911:SF135">
    <property type="entry name" value="BLR4310 PROTEIN"/>
    <property type="match status" value="1"/>
</dbReference>
<feature type="transmembrane region" description="Helical" evidence="2">
    <location>
        <begin position="182"/>
        <end position="202"/>
    </location>
</feature>
<gene>
    <name evidence="4" type="ORF">GCM10011316_06580</name>
</gene>
<keyword evidence="2" id="KW-0472">Membrane</keyword>
<dbReference type="Proteomes" id="UP000605148">
    <property type="component" value="Unassembled WGS sequence"/>
</dbReference>
<feature type="transmembrane region" description="Helical" evidence="2">
    <location>
        <begin position="12"/>
        <end position="32"/>
    </location>
</feature>
<feature type="transmembrane region" description="Helical" evidence="2">
    <location>
        <begin position="238"/>
        <end position="258"/>
    </location>
</feature>
<keyword evidence="2" id="KW-1133">Transmembrane helix</keyword>
<evidence type="ECO:0000256" key="2">
    <source>
        <dbReference type="SAM" id="Phobius"/>
    </source>
</evidence>
<feature type="domain" description="EamA" evidence="3">
    <location>
        <begin position="10"/>
        <end position="142"/>
    </location>
</feature>
<dbReference type="EMBL" id="BMFA01000001">
    <property type="protein sequence ID" value="GGB37164.1"/>
    <property type="molecule type" value="Genomic_DNA"/>
</dbReference>
<comment type="caution">
    <text evidence="4">The sequence shown here is derived from an EMBL/GenBank/DDBJ whole genome shotgun (WGS) entry which is preliminary data.</text>
</comment>
<protein>
    <submittedName>
        <fullName evidence="4">Membrane protein</fullName>
    </submittedName>
</protein>
<dbReference type="OrthoDB" id="7818056at2"/>
<evidence type="ECO:0000313" key="5">
    <source>
        <dbReference type="Proteomes" id="UP000605148"/>
    </source>
</evidence>
<reference evidence="4" key="2">
    <citation type="submission" date="2020-09" db="EMBL/GenBank/DDBJ databases">
        <authorList>
            <person name="Sun Q."/>
            <person name="Zhou Y."/>
        </authorList>
    </citation>
    <scope>NUCLEOTIDE SEQUENCE</scope>
    <source>
        <strain evidence="4">CGMCC 1.12426</strain>
    </source>
</reference>
<dbReference type="InterPro" id="IPR000620">
    <property type="entry name" value="EamA_dom"/>
</dbReference>
<name>A0A916T9Q2_9HYPH</name>
<feature type="transmembrane region" description="Helical" evidence="2">
    <location>
        <begin position="152"/>
        <end position="170"/>
    </location>
</feature>
<feature type="transmembrane region" description="Helical" evidence="2">
    <location>
        <begin position="128"/>
        <end position="146"/>
    </location>
</feature>
<keyword evidence="2" id="KW-0812">Transmembrane</keyword>
<dbReference type="AlphaFoldDB" id="A0A916T9Q2"/>
<proteinExistence type="predicted"/>
<dbReference type="PANTHER" id="PTHR22911">
    <property type="entry name" value="ACYL-MALONYL CONDENSING ENZYME-RELATED"/>
    <property type="match status" value="1"/>
</dbReference>
<dbReference type="RefSeq" id="WP_150494403.1">
    <property type="nucleotide sequence ID" value="NZ_BMFA01000001.1"/>
</dbReference>
<feature type="compositionally biased region" description="Basic and acidic residues" evidence="1">
    <location>
        <begin position="319"/>
        <end position="333"/>
    </location>
</feature>
<evidence type="ECO:0000313" key="4">
    <source>
        <dbReference type="EMBL" id="GGB37164.1"/>
    </source>
</evidence>
<feature type="domain" description="EamA" evidence="3">
    <location>
        <begin position="151"/>
        <end position="281"/>
    </location>
</feature>